<reference evidence="1 2" key="1">
    <citation type="submission" date="2018-06" db="EMBL/GenBank/DDBJ databases">
        <authorList>
            <consortium name="Pathogen Informatics"/>
            <person name="Doyle S."/>
        </authorList>
    </citation>
    <scope>NUCLEOTIDE SEQUENCE [LARGE SCALE GENOMIC DNA]</scope>
    <source>
        <strain evidence="1 2">NCTC10786</strain>
    </source>
</reference>
<protein>
    <submittedName>
        <fullName evidence="1">Uncharacterized protein</fullName>
    </submittedName>
</protein>
<dbReference type="Proteomes" id="UP000251584">
    <property type="component" value="Unassembled WGS sequence"/>
</dbReference>
<proteinExistence type="predicted"/>
<dbReference type="EMBL" id="UAVY01000004">
    <property type="protein sequence ID" value="SQB28328.1"/>
    <property type="molecule type" value="Genomic_DNA"/>
</dbReference>
<organism evidence="1 2">
    <name type="scientific">Citrobacter koseri</name>
    <name type="common">Citrobacter diversus</name>
    <dbReference type="NCBI Taxonomy" id="545"/>
    <lineage>
        <taxon>Bacteria</taxon>
        <taxon>Pseudomonadati</taxon>
        <taxon>Pseudomonadota</taxon>
        <taxon>Gammaproteobacteria</taxon>
        <taxon>Enterobacterales</taxon>
        <taxon>Enterobacteriaceae</taxon>
        <taxon>Citrobacter</taxon>
    </lineage>
</organism>
<accession>A0A2X2VID9</accession>
<sequence>MYALFQPTDDLHGAIHHAGNDHMKTVRTEVDRRELLRPGVLSCIGIALVRLLE</sequence>
<evidence type="ECO:0000313" key="1">
    <source>
        <dbReference type="EMBL" id="SQB28328.1"/>
    </source>
</evidence>
<evidence type="ECO:0000313" key="2">
    <source>
        <dbReference type="Proteomes" id="UP000251584"/>
    </source>
</evidence>
<name>A0A2X2VID9_CITKO</name>
<dbReference type="AlphaFoldDB" id="A0A2X2VID9"/>
<gene>
    <name evidence="1" type="ORF">NCTC10786_02266</name>
</gene>